<reference evidence="2" key="1">
    <citation type="journal article" date="2019" name="Int. J. Syst. Evol. Microbiol.">
        <title>The Global Catalogue of Microorganisms (GCM) 10K type strain sequencing project: providing services to taxonomists for standard genome sequencing and annotation.</title>
        <authorList>
            <consortium name="The Broad Institute Genomics Platform"/>
            <consortium name="The Broad Institute Genome Sequencing Center for Infectious Disease"/>
            <person name="Wu L."/>
            <person name="Ma J."/>
        </authorList>
    </citation>
    <scope>NUCLEOTIDE SEQUENCE [LARGE SCALE GENOMIC DNA]</scope>
    <source>
        <strain evidence="2">CGMCC 1.15461</strain>
    </source>
</reference>
<dbReference type="PANTHER" id="PTHR30565">
    <property type="entry name" value="PROTEIN YCIF"/>
    <property type="match status" value="1"/>
</dbReference>
<keyword evidence="2" id="KW-1185">Reference proteome</keyword>
<dbReference type="InterPro" id="IPR047114">
    <property type="entry name" value="YciF"/>
</dbReference>
<dbReference type="RefSeq" id="WP_188619407.1">
    <property type="nucleotide sequence ID" value="NZ_BMJE01000001.1"/>
</dbReference>
<dbReference type="EMBL" id="BMJE01000001">
    <property type="protein sequence ID" value="GGB66033.1"/>
    <property type="molecule type" value="Genomic_DNA"/>
</dbReference>
<proteinExistence type="predicted"/>
<dbReference type="CDD" id="cd07909">
    <property type="entry name" value="YciF"/>
    <property type="match status" value="1"/>
</dbReference>
<gene>
    <name evidence="1" type="ORF">GCM10007424_02480</name>
</gene>
<name>A0ABQ1JDG2_9FLAO</name>
<dbReference type="Gene3D" id="1.20.1260.10">
    <property type="match status" value="1"/>
</dbReference>
<dbReference type="InterPro" id="IPR009078">
    <property type="entry name" value="Ferritin-like_SF"/>
</dbReference>
<comment type="caution">
    <text evidence="1">The sequence shown here is derived from an EMBL/GenBank/DDBJ whole genome shotgun (WGS) entry which is preliminary data.</text>
</comment>
<dbReference type="Proteomes" id="UP000615760">
    <property type="component" value="Unassembled WGS sequence"/>
</dbReference>
<evidence type="ECO:0000313" key="2">
    <source>
        <dbReference type="Proteomes" id="UP000615760"/>
    </source>
</evidence>
<sequence length="183" mass="20098">MATETKSKATNKEVKTSSGAAKDLKSLYIDSLKDIYWAENALLKKLPKIAKNATTESLKKAIEDHTKETEGHIERLEKAFELIGEKASGEKCEAMDGLLKEGEDIMESTKPGAVRDAGIIAASQKIEHYEIATYGTICAFAKTLGQDEAAKLLHETLKEEKAADQTLTDTAYNDINFEADKNK</sequence>
<dbReference type="SUPFAM" id="SSF47240">
    <property type="entry name" value="Ferritin-like"/>
    <property type="match status" value="1"/>
</dbReference>
<organism evidence="1 2">
    <name type="scientific">Flavobacterium suaedae</name>
    <dbReference type="NCBI Taxonomy" id="1767027"/>
    <lineage>
        <taxon>Bacteria</taxon>
        <taxon>Pseudomonadati</taxon>
        <taxon>Bacteroidota</taxon>
        <taxon>Flavobacteriia</taxon>
        <taxon>Flavobacteriales</taxon>
        <taxon>Flavobacteriaceae</taxon>
        <taxon>Flavobacterium</taxon>
    </lineage>
</organism>
<protein>
    <submittedName>
        <fullName evidence="1">YciE/YciF family protein</fullName>
    </submittedName>
</protein>
<evidence type="ECO:0000313" key="1">
    <source>
        <dbReference type="EMBL" id="GGB66033.1"/>
    </source>
</evidence>
<dbReference type="Pfam" id="PF05974">
    <property type="entry name" value="DUF892"/>
    <property type="match status" value="1"/>
</dbReference>
<dbReference type="InterPro" id="IPR010287">
    <property type="entry name" value="DUF892_YciF-like"/>
</dbReference>
<dbReference type="InterPro" id="IPR012347">
    <property type="entry name" value="Ferritin-like"/>
</dbReference>
<dbReference type="PANTHER" id="PTHR30565:SF9">
    <property type="entry name" value="PROTEIN YCIF"/>
    <property type="match status" value="1"/>
</dbReference>
<accession>A0ABQ1JDG2</accession>